<organism evidence="5 6">
    <name type="scientific">Helicobacter suis</name>
    <dbReference type="NCBI Taxonomy" id="104628"/>
    <lineage>
        <taxon>Bacteria</taxon>
        <taxon>Pseudomonadati</taxon>
        <taxon>Campylobacterota</taxon>
        <taxon>Epsilonproteobacteria</taxon>
        <taxon>Campylobacterales</taxon>
        <taxon>Helicobacteraceae</taxon>
        <taxon>Helicobacter</taxon>
    </lineage>
</organism>
<evidence type="ECO:0000313" key="5">
    <source>
        <dbReference type="EMBL" id="BCD70111.1"/>
    </source>
</evidence>
<evidence type="ECO:0000256" key="2">
    <source>
        <dbReference type="ARBA" id="ARBA00022747"/>
    </source>
</evidence>
<dbReference type="RefSeq" id="WP_143433436.1">
    <property type="nucleotide sequence ID" value="NZ_AP019774.1"/>
</dbReference>
<gene>
    <name evidence="5" type="ORF">SNTW_07560</name>
</gene>
<evidence type="ECO:0000313" key="6">
    <source>
        <dbReference type="Proteomes" id="UP000317935"/>
    </source>
</evidence>
<dbReference type="Pfam" id="PF01420">
    <property type="entry name" value="Methylase_S"/>
    <property type="match status" value="1"/>
</dbReference>
<evidence type="ECO:0000259" key="4">
    <source>
        <dbReference type="Pfam" id="PF01420"/>
    </source>
</evidence>
<dbReference type="InterPro" id="IPR000055">
    <property type="entry name" value="Restrct_endonuc_typeI_TRD"/>
</dbReference>
<dbReference type="GO" id="GO:0003677">
    <property type="term" value="F:DNA binding"/>
    <property type="evidence" value="ECO:0007669"/>
    <property type="project" value="UniProtKB-KW"/>
</dbReference>
<dbReference type="AlphaFoldDB" id="A0A6J4CXM1"/>
<protein>
    <recommendedName>
        <fullName evidence="4">Type I restriction modification DNA specificity domain-containing protein</fullName>
    </recommendedName>
</protein>
<comment type="similarity">
    <text evidence="1">Belongs to the type-I restriction system S methylase family.</text>
</comment>
<name>A0A6J4CXM1_9HELI</name>
<dbReference type="GO" id="GO:0009307">
    <property type="term" value="P:DNA restriction-modification system"/>
    <property type="evidence" value="ECO:0007669"/>
    <property type="project" value="UniProtKB-KW"/>
</dbReference>
<dbReference type="SUPFAM" id="SSF116734">
    <property type="entry name" value="DNA methylase specificity domain"/>
    <property type="match status" value="1"/>
</dbReference>
<proteinExistence type="inferred from homology"/>
<keyword evidence="2" id="KW-0680">Restriction system</keyword>
<sequence>MGILDSFEELLALDWQEVRVGDLFEVESSNKILHANQLKEIIDIPKEGYYPYVVRSARNNGIRGFIKEDTAYLNPGNSLSFAMDTFSVFYQERPYFTGNNVKILVPKFDLDRYKGLFIATTLQKSIAHLGWGTNCTINDIETMCFSLPHTSTNKIAFEAMEAFIREIQAERLREIQAYLKVTGLENTTLTKERRKRPFSFLQITLIPEGGGIILLLSA</sequence>
<dbReference type="Proteomes" id="UP000317935">
    <property type="component" value="Chromosome"/>
</dbReference>
<reference evidence="5 6" key="1">
    <citation type="submission" date="2019-06" db="EMBL/GenBank/DDBJ databases">
        <title>Complete genome sequence of Helicobacter suis SNTW101c.</title>
        <authorList>
            <person name="Rimbara E."/>
            <person name="Suzuki M."/>
            <person name="Matsui H."/>
            <person name="Nakamura M."/>
            <person name="Mori S."/>
            <person name="Shibayama K."/>
        </authorList>
    </citation>
    <scope>NUCLEOTIDE SEQUENCE [LARGE SCALE GENOMIC DNA]</scope>
    <source>
        <strain evidence="5 6">SNTW101c</strain>
    </source>
</reference>
<keyword evidence="3" id="KW-0238">DNA-binding</keyword>
<dbReference type="InterPro" id="IPR044946">
    <property type="entry name" value="Restrct_endonuc_typeI_TRD_sf"/>
</dbReference>
<dbReference type="REBASE" id="344705">
    <property type="entry name" value="S1.Hsu101cORF7550P"/>
</dbReference>
<evidence type="ECO:0000256" key="1">
    <source>
        <dbReference type="ARBA" id="ARBA00010923"/>
    </source>
</evidence>
<accession>A0A6J4CXM1</accession>
<dbReference type="EMBL" id="AP019774">
    <property type="protein sequence ID" value="BCD70111.1"/>
    <property type="molecule type" value="Genomic_DNA"/>
</dbReference>
<evidence type="ECO:0000256" key="3">
    <source>
        <dbReference type="ARBA" id="ARBA00023125"/>
    </source>
</evidence>
<dbReference type="Gene3D" id="3.90.220.20">
    <property type="entry name" value="DNA methylase specificity domains"/>
    <property type="match status" value="1"/>
</dbReference>
<feature type="domain" description="Type I restriction modification DNA specificity" evidence="4">
    <location>
        <begin position="14"/>
        <end position="176"/>
    </location>
</feature>